<evidence type="ECO:0000259" key="1">
    <source>
        <dbReference type="Pfam" id="PF00534"/>
    </source>
</evidence>
<dbReference type="Pfam" id="PF00534">
    <property type="entry name" value="Glycos_transf_1"/>
    <property type="match status" value="1"/>
</dbReference>
<dbReference type="Gene3D" id="3.40.50.2000">
    <property type="entry name" value="Glycogen Phosphorylase B"/>
    <property type="match status" value="2"/>
</dbReference>
<dbReference type="CDD" id="cd03801">
    <property type="entry name" value="GT4_PimA-like"/>
    <property type="match status" value="1"/>
</dbReference>
<evidence type="ECO:0000313" key="2">
    <source>
        <dbReference type="EMBL" id="PZF78788.1"/>
    </source>
</evidence>
<dbReference type="Proteomes" id="UP000248795">
    <property type="component" value="Unassembled WGS sequence"/>
</dbReference>
<dbReference type="SUPFAM" id="SSF53756">
    <property type="entry name" value="UDP-Glycosyltransferase/glycogen phosphorylase"/>
    <property type="match status" value="1"/>
</dbReference>
<dbReference type="InterPro" id="IPR001296">
    <property type="entry name" value="Glyco_trans_1"/>
</dbReference>
<sequence length="373" mass="39030">MAEPVWFWQRIITPHMAGLASAMAKAGHDVTYVAQQEMSADRASQGWQVPALGGAKLLMAPTRDAVKAAASAAPAGAVHICQGLRGNGLVGAAQAVLAQRGARQWIILETIDDPGLAGMAKRALYRLLINRRKRHIEGMLAIGHDTPRWMAARGMAPERIYPFAYFLADQPEPDEAAAVGGDVFRFMFVGSFIDLKRVGLLIEALSLIAERPFSLTLVGSGPLEATLRAQAARLLPGRAQWLGRQSIDRIPALMASADCLVLPSRYDGWGAVVSEALMAGTPVICSDACGSAAAVLASGEGGVFAADDLGSLASELARALAAGRQTAARRAALAGWARKLGATQGAAYLSAILAHAAGRGPRPREPWSAGASA</sequence>
<keyword evidence="3" id="KW-1185">Reference proteome</keyword>
<name>A0A2W2BF08_9HYPH</name>
<dbReference type="GO" id="GO:0016757">
    <property type="term" value="F:glycosyltransferase activity"/>
    <property type="evidence" value="ECO:0007669"/>
    <property type="project" value="InterPro"/>
</dbReference>
<reference evidence="3" key="1">
    <citation type="submission" date="2018-06" db="EMBL/GenBank/DDBJ databases">
        <title>Aestuariibacter litoralis strain KCTC 52945T.</title>
        <authorList>
            <person name="Li X."/>
            <person name="Salam N."/>
            <person name="Li J.-L."/>
            <person name="Chen Y.-M."/>
            <person name="Yang Z.-W."/>
            <person name="Zhang L.-Y."/>
            <person name="Han M.-X."/>
            <person name="Xiao M."/>
            <person name="Li W.-J."/>
        </authorList>
    </citation>
    <scope>NUCLEOTIDE SEQUENCE [LARGE SCALE GENOMIC DNA]</scope>
    <source>
        <strain evidence="3">KCTC 52945</strain>
    </source>
</reference>
<comment type="caution">
    <text evidence="2">The sequence shown here is derived from an EMBL/GenBank/DDBJ whole genome shotgun (WGS) entry which is preliminary data.</text>
</comment>
<dbReference type="RefSeq" id="WP_111196116.1">
    <property type="nucleotide sequence ID" value="NZ_QKVK01000001.1"/>
</dbReference>
<feature type="domain" description="Glycosyl transferase family 1" evidence="1">
    <location>
        <begin position="182"/>
        <end position="323"/>
    </location>
</feature>
<dbReference type="PANTHER" id="PTHR12526:SF638">
    <property type="entry name" value="SPORE COAT PROTEIN SA"/>
    <property type="match status" value="1"/>
</dbReference>
<protein>
    <recommendedName>
        <fullName evidence="1">Glycosyl transferase family 1 domain-containing protein</fullName>
    </recommendedName>
</protein>
<organism evidence="2 3">
    <name type="scientific">Aestuariivirga litoralis</name>
    <dbReference type="NCBI Taxonomy" id="2650924"/>
    <lineage>
        <taxon>Bacteria</taxon>
        <taxon>Pseudomonadati</taxon>
        <taxon>Pseudomonadota</taxon>
        <taxon>Alphaproteobacteria</taxon>
        <taxon>Hyphomicrobiales</taxon>
        <taxon>Aestuariivirgaceae</taxon>
        <taxon>Aestuariivirga</taxon>
    </lineage>
</organism>
<evidence type="ECO:0000313" key="3">
    <source>
        <dbReference type="Proteomes" id="UP000248795"/>
    </source>
</evidence>
<dbReference type="EMBL" id="QKVK01000001">
    <property type="protein sequence ID" value="PZF78788.1"/>
    <property type="molecule type" value="Genomic_DNA"/>
</dbReference>
<accession>A0A2W2BF08</accession>
<proteinExistence type="predicted"/>
<dbReference type="AlphaFoldDB" id="A0A2W2BF08"/>
<dbReference type="PANTHER" id="PTHR12526">
    <property type="entry name" value="GLYCOSYLTRANSFERASE"/>
    <property type="match status" value="1"/>
</dbReference>
<gene>
    <name evidence="2" type="ORF">DK847_03045</name>
</gene>